<dbReference type="Pfam" id="PF00293">
    <property type="entry name" value="NUDIX"/>
    <property type="match status" value="1"/>
</dbReference>
<dbReference type="Proteomes" id="UP001228113">
    <property type="component" value="Chromosome"/>
</dbReference>
<dbReference type="InterPro" id="IPR020084">
    <property type="entry name" value="NUDIX_hydrolase_CS"/>
</dbReference>
<comment type="similarity">
    <text evidence="4">Belongs to the Nudix hydrolase family.</text>
</comment>
<gene>
    <name evidence="6" type="primary">mutT</name>
    <name evidence="6" type="ORF">METESE_09400</name>
</gene>
<dbReference type="PRINTS" id="PR00502">
    <property type="entry name" value="NUDIXFAMILY"/>
</dbReference>
<keyword evidence="3" id="KW-0460">Magnesium</keyword>
<dbReference type="KEGG" id="msea:METESE_09400"/>
<dbReference type="InterPro" id="IPR000086">
    <property type="entry name" value="NUDIX_hydrolase_dom"/>
</dbReference>
<dbReference type="InterPro" id="IPR020476">
    <property type="entry name" value="Nudix_hydrolase"/>
</dbReference>
<evidence type="ECO:0000313" key="6">
    <source>
        <dbReference type="EMBL" id="BDU75982.1"/>
    </source>
</evidence>
<dbReference type="RefSeq" id="WP_243331581.1">
    <property type="nucleotide sequence ID" value="NZ_AP027081.1"/>
</dbReference>
<accession>A0AA48KD54</accession>
<dbReference type="InterPro" id="IPR015797">
    <property type="entry name" value="NUDIX_hydrolase-like_dom_sf"/>
</dbReference>
<dbReference type="GO" id="GO:0016787">
    <property type="term" value="F:hydrolase activity"/>
    <property type="evidence" value="ECO:0007669"/>
    <property type="project" value="UniProtKB-KW"/>
</dbReference>
<evidence type="ECO:0000256" key="3">
    <source>
        <dbReference type="ARBA" id="ARBA00022842"/>
    </source>
</evidence>
<sequence>MEEPKGWRVTVAVVVEREGRFLVVEETDGVHPERVFNQPAGHVDPGETLRQAMVRETWEETGLDLTLEHFLGVYQIQAKNGRDYMRFAFTGSVPPDAEARPRDPEILACHWLTREEIARRPRSSAVLAVIDDYLAGTRHPLSAVERVLRDRA</sequence>
<dbReference type="PANTHER" id="PTHR43046">
    <property type="entry name" value="GDP-MANNOSE MANNOSYL HYDROLASE"/>
    <property type="match status" value="1"/>
</dbReference>
<name>A0AA48KD54_9BACT</name>
<evidence type="ECO:0000259" key="5">
    <source>
        <dbReference type="PROSITE" id="PS51462"/>
    </source>
</evidence>
<dbReference type="PANTHER" id="PTHR43046:SF12">
    <property type="entry name" value="GDP-MANNOSE MANNOSYL HYDROLASE"/>
    <property type="match status" value="1"/>
</dbReference>
<reference evidence="6" key="1">
    <citation type="journal article" date="2023" name="Int. J. Syst. Evol. Microbiol.">
        <title>Mesoterricola silvestris gen. nov., sp. nov., Mesoterricola sediminis sp. nov., Geothrix oryzae sp. nov., Geothrix edaphica sp. nov., Geothrix rubra sp. nov., and Geothrix limicola sp. nov., six novel members of Acidobacteriota isolated from soils.</title>
        <authorList>
            <person name="Itoh H."/>
            <person name="Sugisawa Y."/>
            <person name="Mise K."/>
            <person name="Xu Z."/>
            <person name="Kuniyasu M."/>
            <person name="Ushijima N."/>
            <person name="Kawano K."/>
            <person name="Kobayashi E."/>
            <person name="Shiratori Y."/>
            <person name="Masuda Y."/>
            <person name="Senoo K."/>
        </authorList>
    </citation>
    <scope>NUCLEOTIDE SEQUENCE</scope>
    <source>
        <strain evidence="6">W786</strain>
    </source>
</reference>
<keyword evidence="7" id="KW-1185">Reference proteome</keyword>
<evidence type="ECO:0000256" key="1">
    <source>
        <dbReference type="ARBA" id="ARBA00001946"/>
    </source>
</evidence>
<dbReference type="AlphaFoldDB" id="A0AA48KD54"/>
<evidence type="ECO:0000256" key="4">
    <source>
        <dbReference type="RuleBase" id="RU003476"/>
    </source>
</evidence>
<dbReference type="Gene3D" id="3.90.79.10">
    <property type="entry name" value="Nucleoside Triphosphate Pyrophosphohydrolase"/>
    <property type="match status" value="1"/>
</dbReference>
<evidence type="ECO:0000256" key="2">
    <source>
        <dbReference type="ARBA" id="ARBA00022801"/>
    </source>
</evidence>
<evidence type="ECO:0000313" key="7">
    <source>
        <dbReference type="Proteomes" id="UP001228113"/>
    </source>
</evidence>
<comment type="cofactor">
    <cofactor evidence="1">
        <name>Mg(2+)</name>
        <dbReference type="ChEBI" id="CHEBI:18420"/>
    </cofactor>
</comment>
<organism evidence="6 7">
    <name type="scientific">Mesoterricola sediminis</name>
    <dbReference type="NCBI Taxonomy" id="2927980"/>
    <lineage>
        <taxon>Bacteria</taxon>
        <taxon>Pseudomonadati</taxon>
        <taxon>Acidobacteriota</taxon>
        <taxon>Holophagae</taxon>
        <taxon>Holophagales</taxon>
        <taxon>Holophagaceae</taxon>
        <taxon>Mesoterricola</taxon>
    </lineage>
</organism>
<dbReference type="SUPFAM" id="SSF55811">
    <property type="entry name" value="Nudix"/>
    <property type="match status" value="1"/>
</dbReference>
<proteinExistence type="inferred from homology"/>
<dbReference type="PROSITE" id="PS51462">
    <property type="entry name" value="NUDIX"/>
    <property type="match status" value="1"/>
</dbReference>
<dbReference type="EMBL" id="AP027081">
    <property type="protein sequence ID" value="BDU75982.1"/>
    <property type="molecule type" value="Genomic_DNA"/>
</dbReference>
<feature type="domain" description="Nudix hydrolase" evidence="5">
    <location>
        <begin position="6"/>
        <end position="134"/>
    </location>
</feature>
<dbReference type="PROSITE" id="PS00893">
    <property type="entry name" value="NUDIX_BOX"/>
    <property type="match status" value="1"/>
</dbReference>
<keyword evidence="2 4" id="KW-0378">Hydrolase</keyword>
<protein>
    <submittedName>
        <fullName evidence="6">NUDIX hydrolase</fullName>
    </submittedName>
</protein>